<dbReference type="AlphaFoldDB" id="A0A5E4NG02"/>
<dbReference type="EMBL" id="CABPRJ010001937">
    <property type="protein sequence ID" value="VVC42099.1"/>
    <property type="molecule type" value="Genomic_DNA"/>
</dbReference>
<name>A0A5E4NG02_9HEMI</name>
<dbReference type="PROSITE" id="PS50878">
    <property type="entry name" value="RT_POL"/>
    <property type="match status" value="1"/>
</dbReference>
<gene>
    <name evidence="2" type="ORF">CINCED_3A012976</name>
</gene>
<proteinExistence type="predicted"/>
<dbReference type="GO" id="GO:0003964">
    <property type="term" value="F:RNA-directed DNA polymerase activity"/>
    <property type="evidence" value="ECO:0007669"/>
    <property type="project" value="UniProtKB-KW"/>
</dbReference>
<evidence type="ECO:0000259" key="1">
    <source>
        <dbReference type="PROSITE" id="PS50878"/>
    </source>
</evidence>
<reference evidence="2 3" key="1">
    <citation type="submission" date="2019-08" db="EMBL/GenBank/DDBJ databases">
        <authorList>
            <person name="Alioto T."/>
            <person name="Alioto T."/>
            <person name="Gomez Garrido J."/>
        </authorList>
    </citation>
    <scope>NUCLEOTIDE SEQUENCE [LARGE SCALE GENOMIC DNA]</scope>
</reference>
<organism evidence="2 3">
    <name type="scientific">Cinara cedri</name>
    <dbReference type="NCBI Taxonomy" id="506608"/>
    <lineage>
        <taxon>Eukaryota</taxon>
        <taxon>Metazoa</taxon>
        <taxon>Ecdysozoa</taxon>
        <taxon>Arthropoda</taxon>
        <taxon>Hexapoda</taxon>
        <taxon>Insecta</taxon>
        <taxon>Pterygota</taxon>
        <taxon>Neoptera</taxon>
        <taxon>Paraneoptera</taxon>
        <taxon>Hemiptera</taxon>
        <taxon>Sternorrhyncha</taxon>
        <taxon>Aphidomorpha</taxon>
        <taxon>Aphidoidea</taxon>
        <taxon>Aphididae</taxon>
        <taxon>Lachninae</taxon>
        <taxon>Cinara</taxon>
    </lineage>
</organism>
<evidence type="ECO:0000313" key="2">
    <source>
        <dbReference type="EMBL" id="VVC42099.1"/>
    </source>
</evidence>
<evidence type="ECO:0000313" key="3">
    <source>
        <dbReference type="Proteomes" id="UP000325440"/>
    </source>
</evidence>
<keyword evidence="2" id="KW-0695">RNA-directed DNA polymerase</keyword>
<dbReference type="PANTHER" id="PTHR33332">
    <property type="entry name" value="REVERSE TRANSCRIPTASE DOMAIN-CONTAINING PROTEIN"/>
    <property type="match status" value="1"/>
</dbReference>
<keyword evidence="2" id="KW-0808">Transferase</keyword>
<feature type="domain" description="Reverse transcriptase" evidence="1">
    <location>
        <begin position="1"/>
        <end position="181"/>
    </location>
</feature>
<dbReference type="InterPro" id="IPR000477">
    <property type="entry name" value="RT_dom"/>
</dbReference>
<dbReference type="InterPro" id="IPR043502">
    <property type="entry name" value="DNA/RNA_pol_sf"/>
</dbReference>
<dbReference type="Proteomes" id="UP000325440">
    <property type="component" value="Unassembled WGS sequence"/>
</dbReference>
<keyword evidence="3" id="KW-1185">Reference proteome</keyword>
<protein>
    <submittedName>
        <fullName evidence="2">Reverse transcriptase domain</fullName>
    </submittedName>
</protein>
<accession>A0A5E4NG02</accession>
<dbReference type="SUPFAM" id="SSF56672">
    <property type="entry name" value="DNA/RNA polymerases"/>
    <property type="match status" value="1"/>
</dbReference>
<dbReference type="Pfam" id="PF00078">
    <property type="entry name" value="RVT_1"/>
    <property type="match status" value="1"/>
</dbReference>
<sequence length="200" mass="23135">MPYVYSFENKNYCSAILLDIVQAFDKVWHTRLLLKLKTFLSAPYFIFFKSYLENLHIVTKVGSEFSNLPHILAGVLQGAISSLILYKYAADQQTSNHTSVAEFADDKIIFTSHIDPLIAGQYLQNHLKDMKEWYSKWKFKVNNEKCSHMTFKLNKGNVPPITLSNKIIIPSSNVRYLELILDKCFTWAEHVKQKILLLNA</sequence>
<keyword evidence="2" id="KW-0548">Nucleotidyltransferase</keyword>
<dbReference type="OrthoDB" id="6626487at2759"/>